<comment type="similarity">
    <text evidence="1 2">Belongs to the cytochrome P450 family.</text>
</comment>
<dbReference type="InterPro" id="IPR017972">
    <property type="entry name" value="Cyt_P450_CS"/>
</dbReference>
<proteinExistence type="inferred from homology"/>
<dbReference type="InterPro" id="IPR036396">
    <property type="entry name" value="Cyt_P450_sf"/>
</dbReference>
<dbReference type="PRINTS" id="PR00359">
    <property type="entry name" value="BP450"/>
</dbReference>
<dbReference type="GO" id="GO:0004497">
    <property type="term" value="F:monooxygenase activity"/>
    <property type="evidence" value="ECO:0007669"/>
    <property type="project" value="UniProtKB-KW"/>
</dbReference>
<dbReference type="AlphaFoldDB" id="A0A937X6B3"/>
<dbReference type="PANTHER" id="PTHR46696:SF1">
    <property type="entry name" value="CYTOCHROME P450 YJIB-RELATED"/>
    <property type="match status" value="1"/>
</dbReference>
<dbReference type="GO" id="GO:0016705">
    <property type="term" value="F:oxidoreductase activity, acting on paired donors, with incorporation or reduction of molecular oxygen"/>
    <property type="evidence" value="ECO:0007669"/>
    <property type="project" value="InterPro"/>
</dbReference>
<gene>
    <name evidence="3" type="ORF">FJZ00_10480</name>
</gene>
<evidence type="ECO:0000313" key="3">
    <source>
        <dbReference type="EMBL" id="MBM3275572.1"/>
    </source>
</evidence>
<dbReference type="GO" id="GO:0020037">
    <property type="term" value="F:heme binding"/>
    <property type="evidence" value="ECO:0007669"/>
    <property type="project" value="InterPro"/>
</dbReference>
<dbReference type="Gene3D" id="1.10.630.10">
    <property type="entry name" value="Cytochrome P450"/>
    <property type="match status" value="1"/>
</dbReference>
<sequence>TRRRAEDLRPGIEAVVDEVFRGLDDRDQIEVVSELALQVPMRVICGLLGVPDEDWPMLQSWTPDFLRIFLPDAASLDDRQRLDRASQNFIEYFGAMIDARLEAPREDLTTSLVALQEEGGMTRDELIGALRGLLTAGFETSAATISAAFLGFGREPAQLDLLRARPDLVPQAVEELLRWESPVRAHLRYLGADMALHGRRIPAGAAMWMLVGAANHDPLRFRDPARIDIARAENDHLAFGGGRHFCLGAYLSRVELQSVFARLARRWSRIEVVEGTARRRPNFQFPSLERLVVGVR</sequence>
<dbReference type="PROSITE" id="PS00086">
    <property type="entry name" value="CYTOCHROME_P450"/>
    <property type="match status" value="1"/>
</dbReference>
<keyword evidence="2" id="KW-0503">Monooxygenase</keyword>
<accession>A0A937X6B3</accession>
<protein>
    <submittedName>
        <fullName evidence="3">Cytochrome P450</fullName>
    </submittedName>
</protein>
<dbReference type="Proteomes" id="UP000703893">
    <property type="component" value="Unassembled WGS sequence"/>
</dbReference>
<keyword evidence="2" id="KW-0349">Heme</keyword>
<comment type="caution">
    <text evidence="3">The sequence shown here is derived from an EMBL/GenBank/DDBJ whole genome shotgun (WGS) entry which is preliminary data.</text>
</comment>
<dbReference type="EMBL" id="VGJX01000632">
    <property type="protein sequence ID" value="MBM3275572.1"/>
    <property type="molecule type" value="Genomic_DNA"/>
</dbReference>
<dbReference type="GO" id="GO:0005506">
    <property type="term" value="F:iron ion binding"/>
    <property type="evidence" value="ECO:0007669"/>
    <property type="project" value="InterPro"/>
</dbReference>
<keyword evidence="2" id="KW-0408">Iron</keyword>
<keyword evidence="2" id="KW-0560">Oxidoreductase</keyword>
<evidence type="ECO:0000313" key="4">
    <source>
        <dbReference type="Proteomes" id="UP000703893"/>
    </source>
</evidence>
<dbReference type="SUPFAM" id="SSF48264">
    <property type="entry name" value="Cytochrome P450"/>
    <property type="match status" value="1"/>
</dbReference>
<organism evidence="3 4">
    <name type="scientific">Candidatus Tanganyikabacteria bacterium</name>
    <dbReference type="NCBI Taxonomy" id="2961651"/>
    <lineage>
        <taxon>Bacteria</taxon>
        <taxon>Bacillati</taxon>
        <taxon>Candidatus Sericytochromatia</taxon>
        <taxon>Candidatus Tanganyikabacteria</taxon>
    </lineage>
</organism>
<reference evidence="3 4" key="1">
    <citation type="submission" date="2019-03" db="EMBL/GenBank/DDBJ databases">
        <title>Lake Tanganyika Metagenome-Assembled Genomes (MAGs).</title>
        <authorList>
            <person name="Tran P."/>
        </authorList>
    </citation>
    <scope>NUCLEOTIDE SEQUENCE [LARGE SCALE GENOMIC DNA]</scope>
    <source>
        <strain evidence="3">K_DeepCast_65m_m2_236</strain>
    </source>
</reference>
<name>A0A937X6B3_9BACT</name>
<feature type="non-terminal residue" evidence="3">
    <location>
        <position position="1"/>
    </location>
</feature>
<dbReference type="InterPro" id="IPR002397">
    <property type="entry name" value="Cyt_P450_B"/>
</dbReference>
<dbReference type="PRINTS" id="PR00385">
    <property type="entry name" value="P450"/>
</dbReference>
<evidence type="ECO:0000256" key="2">
    <source>
        <dbReference type="RuleBase" id="RU000461"/>
    </source>
</evidence>
<keyword evidence="2" id="KW-0479">Metal-binding</keyword>
<dbReference type="InterPro" id="IPR001128">
    <property type="entry name" value="Cyt_P450"/>
</dbReference>
<dbReference type="PANTHER" id="PTHR46696">
    <property type="entry name" value="P450, PUTATIVE (EUROFUNG)-RELATED"/>
    <property type="match status" value="1"/>
</dbReference>
<dbReference type="Pfam" id="PF00067">
    <property type="entry name" value="p450"/>
    <property type="match status" value="1"/>
</dbReference>
<evidence type="ECO:0000256" key="1">
    <source>
        <dbReference type="ARBA" id="ARBA00010617"/>
    </source>
</evidence>